<protein>
    <recommendedName>
        <fullName evidence="1">F-box domain-containing protein</fullName>
    </recommendedName>
</protein>
<accession>A0A9Q1BR29</accession>
<dbReference type="Gene3D" id="1.20.1280.50">
    <property type="match status" value="1"/>
</dbReference>
<feature type="domain" description="F-box" evidence="1">
    <location>
        <begin position="1"/>
        <end position="48"/>
    </location>
</feature>
<dbReference type="AlphaFoldDB" id="A0A9Q1BR29"/>
<dbReference type="SUPFAM" id="SSF81383">
    <property type="entry name" value="F-box domain"/>
    <property type="match status" value="1"/>
</dbReference>
<organism evidence="2 3">
    <name type="scientific">Holothuria leucospilota</name>
    <name type="common">Black long sea cucumber</name>
    <name type="synonym">Mertensiothuria leucospilota</name>
    <dbReference type="NCBI Taxonomy" id="206669"/>
    <lineage>
        <taxon>Eukaryota</taxon>
        <taxon>Metazoa</taxon>
        <taxon>Echinodermata</taxon>
        <taxon>Eleutherozoa</taxon>
        <taxon>Echinozoa</taxon>
        <taxon>Holothuroidea</taxon>
        <taxon>Aspidochirotacea</taxon>
        <taxon>Aspidochirotida</taxon>
        <taxon>Holothuriidae</taxon>
        <taxon>Holothuria</taxon>
    </lineage>
</organism>
<dbReference type="SMART" id="SM00256">
    <property type="entry name" value="FBOX"/>
    <property type="match status" value="1"/>
</dbReference>
<dbReference type="Pfam" id="PF12937">
    <property type="entry name" value="F-box-like"/>
    <property type="match status" value="1"/>
</dbReference>
<evidence type="ECO:0000313" key="2">
    <source>
        <dbReference type="EMBL" id="KAJ8031503.1"/>
    </source>
</evidence>
<name>A0A9Q1BR29_HOLLE</name>
<evidence type="ECO:0000313" key="3">
    <source>
        <dbReference type="Proteomes" id="UP001152320"/>
    </source>
</evidence>
<reference evidence="2" key="1">
    <citation type="submission" date="2021-10" db="EMBL/GenBank/DDBJ databases">
        <title>Tropical sea cucumber genome reveals ecological adaptation and Cuvierian tubules defense mechanism.</title>
        <authorList>
            <person name="Chen T."/>
        </authorList>
    </citation>
    <scope>NUCLEOTIDE SEQUENCE</scope>
    <source>
        <strain evidence="2">Nanhai2018</strain>
        <tissue evidence="2">Muscle</tissue>
    </source>
</reference>
<comment type="caution">
    <text evidence="2">The sequence shown here is derived from an EMBL/GenBank/DDBJ whole genome shotgun (WGS) entry which is preliminary data.</text>
</comment>
<dbReference type="InterPro" id="IPR036047">
    <property type="entry name" value="F-box-like_dom_sf"/>
</dbReference>
<keyword evidence="3" id="KW-1185">Reference proteome</keyword>
<sequence length="506" mass="59031">MEKLPIEVLTHIMLFLPTKNRKLCAYVCKKWYSAMQDRRLSSRLFCRLLIFEEPEKCREIASFAHRRNITNLSICGCSRGHINGKCQITTSAWYGNEGMFWNTISNQFQMITTFYLANIGHTDLMEELLVNFASLFPSVKTLKLEAGFLFDVTKSTLMRKKVLSGLEKIQQLILIMKGESYNSNNLQWLMELNLNFHTVLVKEYDFVIWNAINETSTYFKSDYKSITPLSVFTSFCSRLGCAVHFECINVNLLELPEVVTKLGSIPKLKTKCLNLRHCSNSITDEKSSFLHQISEFGLTSLYVHSQFYVHNWLSKEFLLSVIVKFQALETIECFGKFDKTTLDQMFSYFTFTESVHVSFLQYGNFVRSIWIKVRFRTSLHGHLRTISLISKNSEDVKVLPHEIFYVLPLHLRELEVMVDKLDKATILNLIELRKRCPKLGKVPLRFAQNTVKDWGTFMSQLREKNETEGLELHHDRRLIVSPSDRERVFVVPSPPDEENDFFFQSW</sequence>
<dbReference type="PROSITE" id="PS50181">
    <property type="entry name" value="FBOX"/>
    <property type="match status" value="1"/>
</dbReference>
<gene>
    <name evidence="2" type="ORF">HOLleu_24711</name>
</gene>
<dbReference type="EMBL" id="JAIZAY010000012">
    <property type="protein sequence ID" value="KAJ8031503.1"/>
    <property type="molecule type" value="Genomic_DNA"/>
</dbReference>
<proteinExistence type="predicted"/>
<dbReference type="Proteomes" id="UP001152320">
    <property type="component" value="Chromosome 12"/>
</dbReference>
<dbReference type="InterPro" id="IPR001810">
    <property type="entry name" value="F-box_dom"/>
</dbReference>
<evidence type="ECO:0000259" key="1">
    <source>
        <dbReference type="PROSITE" id="PS50181"/>
    </source>
</evidence>